<dbReference type="InterPro" id="IPR006674">
    <property type="entry name" value="HD_domain"/>
</dbReference>
<dbReference type="CDD" id="cd00077">
    <property type="entry name" value="HDc"/>
    <property type="match status" value="1"/>
</dbReference>
<reference evidence="2 3" key="1">
    <citation type="submission" date="2014-08" db="EMBL/GenBank/DDBJ databases">
        <title>Complete genome of a marine bacteria Jeotgalibacillus malaysiensis.</title>
        <authorList>
            <person name="Yaakop A.S."/>
            <person name="Chan K.-G."/>
            <person name="Goh K.M."/>
        </authorList>
    </citation>
    <scope>NUCLEOTIDE SEQUENCE [LARGE SCALE GENOMIC DNA]</scope>
    <source>
        <strain evidence="2 3">D5</strain>
    </source>
</reference>
<dbReference type="BioCyc" id="JESP1508404:G14D9-11180-MONOMER"/>
<evidence type="ECO:0000259" key="1">
    <source>
        <dbReference type="PROSITE" id="PS51831"/>
    </source>
</evidence>
<dbReference type="SUPFAM" id="SSF109604">
    <property type="entry name" value="HD-domain/PDEase-like"/>
    <property type="match status" value="1"/>
</dbReference>
<name>A0A0B5ARH5_9BACL</name>
<dbReference type="SMART" id="SM00471">
    <property type="entry name" value="HDc"/>
    <property type="match status" value="1"/>
</dbReference>
<gene>
    <name evidence="2" type="ORF">JMA_19250</name>
</gene>
<organism evidence="2 3">
    <name type="scientific">Jeotgalibacillus malaysiensis</name>
    <dbReference type="NCBI Taxonomy" id="1508404"/>
    <lineage>
        <taxon>Bacteria</taxon>
        <taxon>Bacillati</taxon>
        <taxon>Bacillota</taxon>
        <taxon>Bacilli</taxon>
        <taxon>Bacillales</taxon>
        <taxon>Caryophanaceae</taxon>
        <taxon>Jeotgalibacillus</taxon>
    </lineage>
</organism>
<dbReference type="InterPro" id="IPR003607">
    <property type="entry name" value="HD/PDEase_dom"/>
</dbReference>
<dbReference type="EMBL" id="CP009416">
    <property type="protein sequence ID" value="AJD91242.1"/>
    <property type="molecule type" value="Genomic_DNA"/>
</dbReference>
<dbReference type="STRING" id="1508404.JMA_19250"/>
<dbReference type="Gene3D" id="1.10.472.50">
    <property type="entry name" value="HD-domain/PDEase-like"/>
    <property type="match status" value="1"/>
</dbReference>
<sequence>MKVTREQINIAESAVREFYEKDTTGHGWDHIIRVKNLALKIAHIEGADNDHLIELISLLHDAGDTKLHPSEHGAESFLRGIIEKLNLNEQNRQTLFSLIRSVSYRKRHLYSGNQESKIVSDADRLDAIGAIGVARAFTYGGANRMKLHSQKTDEETVISHFDDKLLHLRDMMHTKTGYKIAVERDRFLKVFKDQFLNEWNGKK</sequence>
<accession>A0A0B5ARH5</accession>
<evidence type="ECO:0000313" key="2">
    <source>
        <dbReference type="EMBL" id="AJD91242.1"/>
    </source>
</evidence>
<dbReference type="Gene3D" id="1.20.58.1910">
    <property type="match status" value="1"/>
</dbReference>
<proteinExistence type="predicted"/>
<dbReference type="KEGG" id="jeo:JMA_19250"/>
<dbReference type="PANTHER" id="PTHR33594">
    <property type="entry name" value="SUPERFAMILY HYDROLASE, PUTATIVE (AFU_ORTHOLOGUE AFUA_1G03035)-RELATED"/>
    <property type="match status" value="1"/>
</dbReference>
<dbReference type="Proteomes" id="UP000031449">
    <property type="component" value="Chromosome"/>
</dbReference>
<dbReference type="OrthoDB" id="9797344at2"/>
<protein>
    <recommendedName>
        <fullName evidence="1">HD domain-containing protein</fullName>
    </recommendedName>
</protein>
<dbReference type="PROSITE" id="PS51831">
    <property type="entry name" value="HD"/>
    <property type="match status" value="1"/>
</dbReference>
<keyword evidence="3" id="KW-1185">Reference proteome</keyword>
<dbReference type="PANTHER" id="PTHR33594:SF1">
    <property type="entry name" value="HD_PDEASE DOMAIN-CONTAINING PROTEIN"/>
    <property type="match status" value="1"/>
</dbReference>
<dbReference type="AlphaFoldDB" id="A0A0B5ARH5"/>
<dbReference type="HOGENOM" id="CLU_036524_2_2_9"/>
<evidence type="ECO:0000313" key="3">
    <source>
        <dbReference type="Proteomes" id="UP000031449"/>
    </source>
</evidence>
<feature type="domain" description="HD" evidence="1">
    <location>
        <begin position="27"/>
        <end position="128"/>
    </location>
</feature>
<dbReference type="Pfam" id="PF01966">
    <property type="entry name" value="HD"/>
    <property type="match status" value="1"/>
</dbReference>